<evidence type="ECO:0000259" key="5">
    <source>
        <dbReference type="Pfam" id="PF06580"/>
    </source>
</evidence>
<dbReference type="SUPFAM" id="SSF48452">
    <property type="entry name" value="TPR-like"/>
    <property type="match status" value="2"/>
</dbReference>
<keyword evidence="3" id="KW-0472">Membrane</keyword>
<gene>
    <name evidence="6" type="ordered locus">CA2559_01910</name>
</gene>
<proteinExistence type="predicted"/>
<name>A3U5F4_CROAH</name>
<evidence type="ECO:0000313" key="6">
    <source>
        <dbReference type="EMBL" id="EAP87471.1"/>
    </source>
</evidence>
<reference evidence="6 7" key="1">
    <citation type="journal article" date="2010" name="J. Bacteriol.">
        <title>The complete genome sequence of Croceibacter atlanticus HTCC2559T.</title>
        <authorList>
            <person name="Oh H.M."/>
            <person name="Kang I."/>
            <person name="Ferriera S."/>
            <person name="Giovannoni S.J."/>
            <person name="Cho J.C."/>
        </authorList>
    </citation>
    <scope>NUCLEOTIDE SEQUENCE [LARGE SCALE GENOMIC DNA]</scope>
    <source>
        <strain evidence="7">ATCC BAA-628 / HTCC2559 / KCTC 12090</strain>
    </source>
</reference>
<keyword evidence="2" id="KW-0175">Coiled coil</keyword>
<evidence type="ECO:0000256" key="3">
    <source>
        <dbReference type="SAM" id="Phobius"/>
    </source>
</evidence>
<dbReference type="SUPFAM" id="SSF55874">
    <property type="entry name" value="ATPase domain of HSP90 chaperone/DNA topoisomerase II/histidine kinase"/>
    <property type="match status" value="1"/>
</dbReference>
<evidence type="ECO:0000256" key="1">
    <source>
        <dbReference type="PROSITE-ProRule" id="PRU00339"/>
    </source>
</evidence>
<keyword evidence="6" id="KW-0808">Transferase</keyword>
<dbReference type="Pfam" id="PF06580">
    <property type="entry name" value="His_kinase"/>
    <property type="match status" value="1"/>
</dbReference>
<dbReference type="GO" id="GO:0016020">
    <property type="term" value="C:membrane"/>
    <property type="evidence" value="ECO:0007669"/>
    <property type="project" value="InterPro"/>
</dbReference>
<dbReference type="eggNOG" id="COG2972">
    <property type="taxonomic scope" value="Bacteria"/>
</dbReference>
<keyword evidence="6" id="KW-0418">Kinase</keyword>
<feature type="chain" id="PRO_5002660436" evidence="4">
    <location>
        <begin position="20"/>
        <end position="729"/>
    </location>
</feature>
<dbReference type="InterPro" id="IPR011990">
    <property type="entry name" value="TPR-like_helical_dom_sf"/>
</dbReference>
<evidence type="ECO:0000256" key="4">
    <source>
        <dbReference type="SAM" id="SignalP"/>
    </source>
</evidence>
<dbReference type="EMBL" id="CP002046">
    <property type="protein sequence ID" value="EAP87471.1"/>
    <property type="molecule type" value="Genomic_DNA"/>
</dbReference>
<dbReference type="Pfam" id="PF13432">
    <property type="entry name" value="TPR_16"/>
    <property type="match status" value="1"/>
</dbReference>
<dbReference type="GO" id="GO:0000155">
    <property type="term" value="F:phosphorelay sensor kinase activity"/>
    <property type="evidence" value="ECO:0007669"/>
    <property type="project" value="InterPro"/>
</dbReference>
<feature type="domain" description="Signal transduction histidine kinase internal region" evidence="5">
    <location>
        <begin position="524"/>
        <end position="602"/>
    </location>
</feature>
<feature type="coiled-coil region" evidence="2">
    <location>
        <begin position="328"/>
        <end position="355"/>
    </location>
</feature>
<dbReference type="Proteomes" id="UP000002297">
    <property type="component" value="Chromosome"/>
</dbReference>
<feature type="signal peptide" evidence="4">
    <location>
        <begin position="1"/>
        <end position="19"/>
    </location>
</feature>
<keyword evidence="3" id="KW-1133">Transmembrane helix</keyword>
<dbReference type="InterPro" id="IPR008969">
    <property type="entry name" value="CarboxyPept-like_regulatory"/>
</dbReference>
<evidence type="ECO:0000256" key="2">
    <source>
        <dbReference type="SAM" id="Coils"/>
    </source>
</evidence>
<dbReference type="KEGG" id="cat:CA2559_01910"/>
<dbReference type="Gene3D" id="1.25.40.10">
    <property type="entry name" value="Tetratricopeptide repeat domain"/>
    <property type="match status" value="2"/>
</dbReference>
<dbReference type="RefSeq" id="WP_013186149.1">
    <property type="nucleotide sequence ID" value="NC_014230.1"/>
</dbReference>
<dbReference type="OrthoDB" id="6190788at2"/>
<dbReference type="PANTHER" id="PTHR34220">
    <property type="entry name" value="SENSOR HISTIDINE KINASE YPDA"/>
    <property type="match status" value="1"/>
</dbReference>
<dbReference type="PANTHER" id="PTHR34220:SF7">
    <property type="entry name" value="SENSOR HISTIDINE KINASE YPDA"/>
    <property type="match status" value="1"/>
</dbReference>
<dbReference type="HOGENOM" id="CLU_000445_106_4_10"/>
<keyword evidence="7" id="KW-1185">Reference proteome</keyword>
<dbReference type="eggNOG" id="COG0457">
    <property type="taxonomic scope" value="Bacteria"/>
</dbReference>
<keyword evidence="1" id="KW-0802">TPR repeat</keyword>
<feature type="transmembrane region" description="Helical" evidence="3">
    <location>
        <begin position="489"/>
        <end position="509"/>
    </location>
</feature>
<dbReference type="GeneID" id="89452179"/>
<dbReference type="AlphaFoldDB" id="A3U5F4"/>
<protein>
    <submittedName>
        <fullName evidence="6">Autolysin sensor kinase</fullName>
    </submittedName>
</protein>
<dbReference type="InterPro" id="IPR050640">
    <property type="entry name" value="Bact_2-comp_sensor_kinase"/>
</dbReference>
<keyword evidence="4" id="KW-0732">Signal</keyword>
<feature type="repeat" description="TPR" evidence="1">
    <location>
        <begin position="226"/>
        <end position="259"/>
    </location>
</feature>
<dbReference type="InterPro" id="IPR036890">
    <property type="entry name" value="HATPase_C_sf"/>
</dbReference>
<dbReference type="STRING" id="216432.CA2559_01910"/>
<dbReference type="Pfam" id="PF13181">
    <property type="entry name" value="TPR_8"/>
    <property type="match status" value="1"/>
</dbReference>
<dbReference type="InterPro" id="IPR019734">
    <property type="entry name" value="TPR_rpt"/>
</dbReference>
<dbReference type="SUPFAM" id="SSF49464">
    <property type="entry name" value="Carboxypeptidase regulatory domain-like"/>
    <property type="match status" value="1"/>
</dbReference>
<dbReference type="SMART" id="SM00028">
    <property type="entry name" value="TPR"/>
    <property type="match status" value="4"/>
</dbReference>
<dbReference type="PROSITE" id="PS50005">
    <property type="entry name" value="TPR"/>
    <property type="match status" value="1"/>
</dbReference>
<dbReference type="Gene3D" id="3.30.565.10">
    <property type="entry name" value="Histidine kinase-like ATPase, C-terminal domain"/>
    <property type="match status" value="1"/>
</dbReference>
<accession>A3U5F4</accession>
<dbReference type="InterPro" id="IPR010559">
    <property type="entry name" value="Sig_transdc_His_kin_internal"/>
</dbReference>
<sequence>MKHIFIILFFICSVPCCVAQIGEQTIVRGTVLEEGTYNPFSNANVEVVGGAYTTTNAAGEFRLQARIGEELVIRHEDFETVYHTIGRNDNIKLTVAPNKTKPKAVKRNKQVTQERFQQYLDSAKNVLKKDAKISIEYVAKALATDQEQTLSKLQKAKAYELLGDIYTYWKQHDLAVSNYKFAIRDNVSTQRQLKLAKAYTLNKNYQESISLYNELKNKSLSNYNEVLRLEGLGDTYKNTGDLNKAITQYQQALTLAEKHLFTPKVTDLNSKIAEAYDAKGATKPAEDYYENSLNLANKETRKRAAEEKTKVADFYSKNRSYREEIQLRQEALKDIEVLSEDAVEKEQEIDNESALTPQKQNYKIANAYAAQENIEDAIPYLQKSIKEAKTNNDLVVQKDATRKLGELYRAKGDITKAEETFKDYEVVVDQLYVQKEQEISQAARFSRDLTLKQTRIESLEKDRALNESRYQLAVENQSLVNQSNRRQKWIIGVLIALALALLVAAYLMYRNNKQQKFANNLLALKSLRSQMNPHFIFNALNSVNSFIATNDERAANRYLSEFSGLMRAVLENSEEDFIPLSKEIELLQKYTKLEHFRFQDKFDYDILVDDAIPTNQFKIPPMLLQPYVENAVWHGLRYKEDKGNLLVHFQLKDEHTVVIIIEDDGIGRAQSKAIKTDNQKKQKSQGMSNIQRRISILNDMYSDTIAIAISDKDQTNHTGTRVAVTLKKH</sequence>
<keyword evidence="3" id="KW-0812">Transmembrane</keyword>
<organism evidence="6 7">
    <name type="scientific">Croceibacter atlanticus (strain ATCC BAA-628 / JCM 21780 / CIP 108009 / IAM 15332 / KCTC 12090 / HTCC2559)</name>
    <dbReference type="NCBI Taxonomy" id="216432"/>
    <lineage>
        <taxon>Bacteria</taxon>
        <taxon>Pseudomonadati</taxon>
        <taxon>Bacteroidota</taxon>
        <taxon>Flavobacteriia</taxon>
        <taxon>Flavobacteriales</taxon>
        <taxon>Flavobacteriaceae</taxon>
        <taxon>Croceibacter</taxon>
    </lineage>
</organism>
<evidence type="ECO:0000313" key="7">
    <source>
        <dbReference type="Proteomes" id="UP000002297"/>
    </source>
</evidence>